<dbReference type="PANTHER" id="PTHR31075">
    <property type="entry name" value="CENTROSOMAL PROTEIN OF 85 KDA"/>
    <property type="match status" value="1"/>
</dbReference>
<dbReference type="Ensembl" id="ENSLACT00000026181.1">
    <property type="protein sequence ID" value="ENSLACP00000022800.1"/>
    <property type="gene ID" value="ENSLACG00000008954.2"/>
</dbReference>
<reference evidence="5" key="1">
    <citation type="submission" date="2011-08" db="EMBL/GenBank/DDBJ databases">
        <title>The draft genome of Latimeria chalumnae.</title>
        <authorList>
            <person name="Di Palma F."/>
            <person name="Alfoldi J."/>
            <person name="Johnson J."/>
            <person name="Berlin A."/>
            <person name="Gnerre S."/>
            <person name="Jaffe D."/>
            <person name="MacCallum I."/>
            <person name="Young S."/>
            <person name="Walker B.J."/>
            <person name="Lander E."/>
            <person name="Lindblad-Toh K."/>
        </authorList>
    </citation>
    <scope>NUCLEOTIDE SEQUENCE [LARGE SCALE GENOMIC DNA]</scope>
    <source>
        <strain evidence="5">Wild caught</strain>
    </source>
</reference>
<dbReference type="EMBL" id="AFYH01106629">
    <property type="status" value="NOT_ANNOTATED_CDS"/>
    <property type="molecule type" value="Genomic_DNA"/>
</dbReference>
<keyword evidence="5" id="KW-1185">Reference proteome</keyword>
<dbReference type="EMBL" id="AFYH01106621">
    <property type="status" value="NOT_ANNOTATED_CDS"/>
    <property type="molecule type" value="Genomic_DNA"/>
</dbReference>
<sequence length="696" mass="79796">MPSTSSSLHSKHREPYGSDCSRCLTLPGRSRNVDFAGPTLDMKDPRPVRKWSSLTKLTGSATSSPDNKPGRAEAQLRGDEFSHNNTDPFRYRINGLDLLSHSMEHLSTEDKELNKRPVASDPKYKFASYDKRDPSTLMPSHVKNALDLTYSALPESKSAVVSSEGYGQRCLPLGHQTVDGLPIQASLRTQMWLTEQMHTNALDFRPAEGSCVLTAWHPQQQSERLRQGAECMQIPSGSPRQVSPVYPTVVHQDLSKWESLLKVKEGLLRQKEMVIDRQKQQISQLHQKIRENELRAQQMILGQRGPCEDTYMLYLRESQLDSSSLQASLSDRVKALLCEKDELEHKLAAAELEVSQLNHLKETAQKSSEEIKKLEEKVKTRDKYITSLKKKCQKESEQNQEKQRRIETLEKYLADLPTLDDVQNQSRQLTTLEEQNKQLREAISDLEKNLGESRALCQEKEALLEHQEKKEKELVTTVQSLQQKVEKCLEDGVRLPMLDMKQLQSENDCLKEHYERATKVIDNQQKQIDRLTMEMQVLQQTLTLEKGATQELRKEITERDRSIQQLNELVLENQRHSDENSQLQEQLQESEQSRQPLCEKTTMEQLFKEMSLCLSDLKALCSILTQQAQGKEPNLTLLLGIRSMSCSAEESENYHSAEMLAEKFSDVCQLRKDIDELRTIISDRYAQDMGDNCITQ</sequence>
<dbReference type="Bgee" id="ENSLACG00000008954">
    <property type="expression patterns" value="Expressed in mesonephros and 3 other cell types or tissues"/>
</dbReference>
<dbReference type="OrthoDB" id="5972981at2759"/>
<dbReference type="EMBL" id="AFYH01106620">
    <property type="status" value="NOT_ANNOTATED_CDS"/>
    <property type="molecule type" value="Genomic_DNA"/>
</dbReference>
<organism evidence="4 5">
    <name type="scientific">Latimeria chalumnae</name>
    <name type="common">Coelacanth</name>
    <dbReference type="NCBI Taxonomy" id="7897"/>
    <lineage>
        <taxon>Eukaryota</taxon>
        <taxon>Metazoa</taxon>
        <taxon>Chordata</taxon>
        <taxon>Craniata</taxon>
        <taxon>Vertebrata</taxon>
        <taxon>Euteleostomi</taxon>
        <taxon>Coelacanthiformes</taxon>
        <taxon>Coelacanthidae</taxon>
        <taxon>Latimeria</taxon>
    </lineage>
</organism>
<feature type="coiled-coil region" evidence="1">
    <location>
        <begin position="326"/>
        <end position="541"/>
    </location>
</feature>
<feature type="coiled-coil region" evidence="1">
    <location>
        <begin position="268"/>
        <end position="295"/>
    </location>
</feature>
<dbReference type="InterPro" id="IPR058190">
    <property type="entry name" value="CC4_CEP85"/>
</dbReference>
<reference evidence="4" key="2">
    <citation type="submission" date="2025-08" db="UniProtKB">
        <authorList>
            <consortium name="Ensembl"/>
        </authorList>
    </citation>
    <scope>IDENTIFICATION</scope>
</reference>
<dbReference type="Pfam" id="PF24555">
    <property type="entry name" value="CC4_CEP85"/>
    <property type="match status" value="1"/>
</dbReference>
<proteinExistence type="predicted"/>
<evidence type="ECO:0000256" key="2">
    <source>
        <dbReference type="SAM" id="MobiDB-lite"/>
    </source>
</evidence>
<reference evidence="4" key="3">
    <citation type="submission" date="2025-09" db="UniProtKB">
        <authorList>
            <consortium name="Ensembl"/>
        </authorList>
    </citation>
    <scope>IDENTIFICATION</scope>
</reference>
<dbReference type="EMBL" id="AFYH01106622">
    <property type="status" value="NOT_ANNOTATED_CDS"/>
    <property type="molecule type" value="Genomic_DNA"/>
</dbReference>
<evidence type="ECO:0000313" key="4">
    <source>
        <dbReference type="Ensembl" id="ENSLACP00000022800.1"/>
    </source>
</evidence>
<feature type="compositionally biased region" description="Low complexity" evidence="2">
    <location>
        <begin position="581"/>
        <end position="595"/>
    </location>
</feature>
<dbReference type="GO" id="GO:0005813">
    <property type="term" value="C:centrosome"/>
    <property type="evidence" value="ECO:0007669"/>
    <property type="project" value="TreeGrafter"/>
</dbReference>
<dbReference type="PANTHER" id="PTHR31075:SF2">
    <property type="entry name" value="CENTROSOMAL PROTEIN OF 85 KDA-LIKE"/>
    <property type="match status" value="1"/>
</dbReference>
<dbReference type="Proteomes" id="UP000008672">
    <property type="component" value="Unassembled WGS sequence"/>
</dbReference>
<dbReference type="EMBL" id="AFYH01106625">
    <property type="status" value="NOT_ANNOTATED_CDS"/>
    <property type="molecule type" value="Genomic_DNA"/>
</dbReference>
<dbReference type="GeneTree" id="ENSGT00620000087993"/>
<feature type="region of interest" description="Disordered" evidence="2">
    <location>
        <begin position="1"/>
        <end position="83"/>
    </location>
</feature>
<gene>
    <name evidence="4" type="primary">CEP85L</name>
</gene>
<dbReference type="EMBL" id="AFYH01106624">
    <property type="status" value="NOT_ANNOTATED_CDS"/>
    <property type="molecule type" value="Genomic_DNA"/>
</dbReference>
<dbReference type="HOGENOM" id="CLU_020103_0_0_1"/>
<dbReference type="AlphaFoldDB" id="M3XJ94"/>
<dbReference type="EMBL" id="AFYH01106623">
    <property type="status" value="NOT_ANNOTATED_CDS"/>
    <property type="molecule type" value="Genomic_DNA"/>
</dbReference>
<protein>
    <submittedName>
        <fullName evidence="4">Centrosomal protein 85 like</fullName>
    </submittedName>
</protein>
<dbReference type="EMBL" id="AFYH01106627">
    <property type="status" value="NOT_ANNOTATED_CDS"/>
    <property type="molecule type" value="Genomic_DNA"/>
</dbReference>
<feature type="compositionally biased region" description="Basic and acidic residues" evidence="2">
    <location>
        <begin position="68"/>
        <end position="82"/>
    </location>
</feature>
<name>M3XJ94_LATCH</name>
<evidence type="ECO:0000256" key="1">
    <source>
        <dbReference type="SAM" id="Coils"/>
    </source>
</evidence>
<feature type="region of interest" description="Disordered" evidence="2">
    <location>
        <begin position="575"/>
        <end position="595"/>
    </location>
</feature>
<keyword evidence="1" id="KW-0175">Coiled coil</keyword>
<dbReference type="EMBL" id="AFYH01106626">
    <property type="status" value="NOT_ANNOTATED_CDS"/>
    <property type="molecule type" value="Genomic_DNA"/>
</dbReference>
<feature type="compositionally biased region" description="Polar residues" evidence="2">
    <location>
        <begin position="52"/>
        <end position="66"/>
    </location>
</feature>
<accession>M3XJ94</accession>
<dbReference type="InterPro" id="IPR040210">
    <property type="entry name" value="Cep85/Cep85L"/>
</dbReference>
<dbReference type="EMBL" id="AFYH01106628">
    <property type="status" value="NOT_ANNOTATED_CDS"/>
    <property type="molecule type" value="Genomic_DNA"/>
</dbReference>
<evidence type="ECO:0000313" key="5">
    <source>
        <dbReference type="Proteomes" id="UP000008672"/>
    </source>
</evidence>
<feature type="domain" description="Centrosomal protein of 85 kDa-like CC4 coiled-coil" evidence="3">
    <location>
        <begin position="504"/>
        <end position="584"/>
    </location>
</feature>
<evidence type="ECO:0000259" key="3">
    <source>
        <dbReference type="Pfam" id="PF24555"/>
    </source>
</evidence>